<keyword evidence="2" id="KW-0813">Transport</keyword>
<protein>
    <submittedName>
        <fullName evidence="9">MFS transporter, DHA2 family, multidrug resistance protein</fullName>
    </submittedName>
</protein>
<feature type="transmembrane region" description="Helical" evidence="7">
    <location>
        <begin position="46"/>
        <end position="65"/>
    </location>
</feature>
<dbReference type="NCBIfam" id="TIGR00711">
    <property type="entry name" value="efflux_EmrB"/>
    <property type="match status" value="1"/>
</dbReference>
<keyword evidence="3" id="KW-1003">Cell membrane</keyword>
<dbReference type="GO" id="GO:0022857">
    <property type="term" value="F:transmembrane transporter activity"/>
    <property type="evidence" value="ECO:0007669"/>
    <property type="project" value="InterPro"/>
</dbReference>
<keyword evidence="4 7" id="KW-0812">Transmembrane</keyword>
<keyword evidence="6 7" id="KW-0472">Membrane</keyword>
<organism evidence="9 10">
    <name type="scientific">Megasphaera paucivorans</name>
    <dbReference type="NCBI Taxonomy" id="349095"/>
    <lineage>
        <taxon>Bacteria</taxon>
        <taxon>Bacillati</taxon>
        <taxon>Bacillota</taxon>
        <taxon>Negativicutes</taxon>
        <taxon>Veillonellales</taxon>
        <taxon>Veillonellaceae</taxon>
        <taxon>Megasphaera</taxon>
    </lineage>
</organism>
<proteinExistence type="predicted"/>
<evidence type="ECO:0000256" key="6">
    <source>
        <dbReference type="ARBA" id="ARBA00023136"/>
    </source>
</evidence>
<feature type="transmembrane region" description="Helical" evidence="7">
    <location>
        <begin position="328"/>
        <end position="348"/>
    </location>
</feature>
<dbReference type="CDD" id="cd17503">
    <property type="entry name" value="MFS_LmrB_MDR_like"/>
    <property type="match status" value="1"/>
</dbReference>
<dbReference type="InterPro" id="IPR020846">
    <property type="entry name" value="MFS_dom"/>
</dbReference>
<accession>A0A1G9SJ99</accession>
<evidence type="ECO:0000256" key="2">
    <source>
        <dbReference type="ARBA" id="ARBA00022448"/>
    </source>
</evidence>
<comment type="subcellular location">
    <subcellularLocation>
        <location evidence="1">Cell membrane</location>
        <topology evidence="1">Multi-pass membrane protein</topology>
    </subcellularLocation>
</comment>
<dbReference type="InterPro" id="IPR005829">
    <property type="entry name" value="Sugar_transporter_CS"/>
</dbReference>
<dbReference type="PANTHER" id="PTHR23501">
    <property type="entry name" value="MAJOR FACILITATOR SUPERFAMILY"/>
    <property type="match status" value="1"/>
</dbReference>
<gene>
    <name evidence="9" type="ORF">SAMN05660299_00725</name>
</gene>
<evidence type="ECO:0000313" key="10">
    <source>
        <dbReference type="Proteomes" id="UP000199309"/>
    </source>
</evidence>
<dbReference type="InterPro" id="IPR004638">
    <property type="entry name" value="EmrB-like"/>
</dbReference>
<reference evidence="9 10" key="1">
    <citation type="submission" date="2016-10" db="EMBL/GenBank/DDBJ databases">
        <authorList>
            <person name="de Groot N.N."/>
        </authorList>
    </citation>
    <scope>NUCLEOTIDE SEQUENCE [LARGE SCALE GENOMIC DNA]</scope>
    <source>
        <strain evidence="9 10">DSM 16981</strain>
    </source>
</reference>
<dbReference type="RefSeq" id="WP_091648226.1">
    <property type="nucleotide sequence ID" value="NZ_FNHQ01000005.1"/>
</dbReference>
<dbReference type="PRINTS" id="PR01036">
    <property type="entry name" value="TCRTETB"/>
</dbReference>
<feature type="domain" description="Major facilitator superfamily (MFS) profile" evidence="8">
    <location>
        <begin position="8"/>
        <end position="507"/>
    </location>
</feature>
<feature type="transmembrane region" description="Helical" evidence="7">
    <location>
        <begin position="258"/>
        <end position="284"/>
    </location>
</feature>
<keyword evidence="5 7" id="KW-1133">Transmembrane helix</keyword>
<dbReference type="STRING" id="349095.SAMN05660299_00725"/>
<dbReference type="Proteomes" id="UP000199309">
    <property type="component" value="Unassembled WGS sequence"/>
</dbReference>
<feature type="transmembrane region" description="Helical" evidence="7">
    <location>
        <begin position="484"/>
        <end position="504"/>
    </location>
</feature>
<dbReference type="OrthoDB" id="146256at2"/>
<name>A0A1G9SJ99_9FIRM</name>
<dbReference type="Gene3D" id="1.20.1250.20">
    <property type="entry name" value="MFS general substrate transporter like domains"/>
    <property type="match status" value="1"/>
</dbReference>
<sequence length="508" mass="54658">MTAKPFAVSFAVSLAAFMEILDTTITNVALTHIAGDLSASMEESTWILTSYLVTNAIILPVSGWCSERFGRKRYFIGCIVGFTIASFLCGIATSLPALLFFRSLQGIAGGGLQPSQQAIIKDSFPVEKLGSAFAVVGLVNVCAPVIGPALGGCITDALSWRWIFFINVPVGILAAVLVKKLVPSEGDTPVKLSLDYMGFSFLAVGIGALQVALDTAEQHDWFADAGITALFSISFISMTLTILWLLRQEHPIVNLRLFAIPRFTIACVMMFFTGMLVNVSVMLLPQLVQKYYGYDATTAGMILVPGGLVMLVLLPLTGKLLKKVKPGYLIVFGMFISAVGMWVSRGITLYSDSFYFAGMRILQILGTPFLFVSLLAVAFSRIPAAESNHASALISLMKNLGGSFGISLMTSYLTHHQQIEQAYLVSQLTPDHVGYVLGLNQYAGVMQQAHVPSLLSAGALTHGVLLQIYQALQMQAGILAFVDTFQLLAGLFLGLTVLAVLLSVKTHT</sequence>
<dbReference type="Pfam" id="PF07690">
    <property type="entry name" value="MFS_1"/>
    <property type="match status" value="1"/>
</dbReference>
<dbReference type="GO" id="GO:0005886">
    <property type="term" value="C:plasma membrane"/>
    <property type="evidence" value="ECO:0007669"/>
    <property type="project" value="UniProtKB-SubCell"/>
</dbReference>
<dbReference type="EMBL" id="FNHQ01000005">
    <property type="protein sequence ID" value="SDM34835.1"/>
    <property type="molecule type" value="Genomic_DNA"/>
</dbReference>
<dbReference type="PANTHER" id="PTHR23501:SF174">
    <property type="entry name" value="MULTIDRUG EXPORT PROTEIN EMRB-RELATED"/>
    <property type="match status" value="1"/>
</dbReference>
<evidence type="ECO:0000256" key="3">
    <source>
        <dbReference type="ARBA" id="ARBA00022475"/>
    </source>
</evidence>
<feature type="transmembrane region" description="Helical" evidence="7">
    <location>
        <begin position="354"/>
        <end position="379"/>
    </location>
</feature>
<dbReference type="InterPro" id="IPR011701">
    <property type="entry name" value="MFS"/>
</dbReference>
<dbReference type="InterPro" id="IPR036259">
    <property type="entry name" value="MFS_trans_sf"/>
</dbReference>
<feature type="transmembrane region" description="Helical" evidence="7">
    <location>
        <begin position="225"/>
        <end position="246"/>
    </location>
</feature>
<dbReference type="AlphaFoldDB" id="A0A1G9SJ99"/>
<dbReference type="SUPFAM" id="SSF103473">
    <property type="entry name" value="MFS general substrate transporter"/>
    <property type="match status" value="1"/>
</dbReference>
<feature type="transmembrane region" description="Helical" evidence="7">
    <location>
        <begin position="454"/>
        <end position="472"/>
    </location>
</feature>
<dbReference type="Gene3D" id="1.20.1720.10">
    <property type="entry name" value="Multidrug resistance protein D"/>
    <property type="match status" value="1"/>
</dbReference>
<feature type="transmembrane region" description="Helical" evidence="7">
    <location>
        <begin position="162"/>
        <end position="182"/>
    </location>
</feature>
<evidence type="ECO:0000256" key="1">
    <source>
        <dbReference type="ARBA" id="ARBA00004651"/>
    </source>
</evidence>
<feature type="transmembrane region" description="Helical" evidence="7">
    <location>
        <begin position="296"/>
        <end position="316"/>
    </location>
</feature>
<evidence type="ECO:0000256" key="7">
    <source>
        <dbReference type="SAM" id="Phobius"/>
    </source>
</evidence>
<evidence type="ECO:0000259" key="8">
    <source>
        <dbReference type="PROSITE" id="PS50850"/>
    </source>
</evidence>
<evidence type="ECO:0000256" key="5">
    <source>
        <dbReference type="ARBA" id="ARBA00022989"/>
    </source>
</evidence>
<evidence type="ECO:0000313" key="9">
    <source>
        <dbReference type="EMBL" id="SDM34835.1"/>
    </source>
</evidence>
<feature type="transmembrane region" description="Helical" evidence="7">
    <location>
        <begin position="74"/>
        <end position="101"/>
    </location>
</feature>
<evidence type="ECO:0000256" key="4">
    <source>
        <dbReference type="ARBA" id="ARBA00022692"/>
    </source>
</evidence>
<dbReference type="PROSITE" id="PS00216">
    <property type="entry name" value="SUGAR_TRANSPORT_1"/>
    <property type="match status" value="1"/>
</dbReference>
<dbReference type="PROSITE" id="PS50850">
    <property type="entry name" value="MFS"/>
    <property type="match status" value="1"/>
</dbReference>
<keyword evidence="10" id="KW-1185">Reference proteome</keyword>